<dbReference type="Proteomes" id="UP000037854">
    <property type="component" value="Unassembled WGS sequence"/>
</dbReference>
<feature type="transmembrane region" description="Helical" evidence="1">
    <location>
        <begin position="37"/>
        <end position="60"/>
    </location>
</feature>
<evidence type="ECO:0000256" key="1">
    <source>
        <dbReference type="SAM" id="Phobius"/>
    </source>
</evidence>
<dbReference type="RefSeq" id="WP_060668365.1">
    <property type="nucleotide sequence ID" value="NZ_JARTGE010000016.1"/>
</dbReference>
<gene>
    <name evidence="2" type="ORF">AFL42_08245</name>
</gene>
<feature type="transmembrane region" description="Helical" evidence="1">
    <location>
        <begin position="7"/>
        <end position="31"/>
    </location>
</feature>
<name>A0ABR5MJK0_9BACI</name>
<keyword evidence="1" id="KW-0812">Transmembrane</keyword>
<keyword evidence="3" id="KW-1185">Reference proteome</keyword>
<sequence length="72" mass="7725">MKSNLRLLSAAKIICGSLITIGTILFLYGFANGYSNVAGVGYGTVMGGVFIFIMSIFLVATEEMLKRKRSGI</sequence>
<keyword evidence="1" id="KW-0472">Membrane</keyword>
<protein>
    <submittedName>
        <fullName evidence="2">Uncharacterized protein</fullName>
    </submittedName>
</protein>
<keyword evidence="1" id="KW-1133">Transmembrane helix</keyword>
<organism evidence="2 3">
    <name type="scientific">Oceanobacillus caeni</name>
    <dbReference type="NCBI Taxonomy" id="405946"/>
    <lineage>
        <taxon>Bacteria</taxon>
        <taxon>Bacillati</taxon>
        <taxon>Bacillota</taxon>
        <taxon>Bacilli</taxon>
        <taxon>Bacillales</taxon>
        <taxon>Bacillaceae</taxon>
        <taxon>Oceanobacillus</taxon>
    </lineage>
</organism>
<reference evidence="2 3" key="1">
    <citation type="submission" date="2015-07" db="EMBL/GenBank/DDBJ databases">
        <title>High-quality draft genome sequence of Oceanobacillus caeni HM6, a bacillus isolated from a human feces.</title>
        <authorList>
            <person name="Kumar J."/>
            <person name="Verma M.K."/>
            <person name="Pandey R."/>
            <person name="Bhambi M."/>
            <person name="Chauhan N."/>
        </authorList>
    </citation>
    <scope>NUCLEOTIDE SEQUENCE [LARGE SCALE GENOMIC DNA]</scope>
    <source>
        <strain evidence="2 3">HM6</strain>
    </source>
</reference>
<accession>A0ABR5MJK0</accession>
<proteinExistence type="predicted"/>
<evidence type="ECO:0000313" key="2">
    <source>
        <dbReference type="EMBL" id="KPH75824.1"/>
    </source>
</evidence>
<dbReference type="EMBL" id="LGTK01000022">
    <property type="protein sequence ID" value="KPH75824.1"/>
    <property type="molecule type" value="Genomic_DNA"/>
</dbReference>
<comment type="caution">
    <text evidence="2">The sequence shown here is derived from an EMBL/GenBank/DDBJ whole genome shotgun (WGS) entry which is preliminary data.</text>
</comment>
<evidence type="ECO:0000313" key="3">
    <source>
        <dbReference type="Proteomes" id="UP000037854"/>
    </source>
</evidence>